<protein>
    <submittedName>
        <fullName evidence="1">Uncharacterized protein</fullName>
    </submittedName>
</protein>
<dbReference type="InterPro" id="IPR027417">
    <property type="entry name" value="P-loop_NTPase"/>
</dbReference>
<keyword evidence="2" id="KW-1185">Reference proteome</keyword>
<evidence type="ECO:0000313" key="2">
    <source>
        <dbReference type="Proteomes" id="UP000078492"/>
    </source>
</evidence>
<accession>A0A151J5G1</accession>
<dbReference type="SUPFAM" id="SSF52540">
    <property type="entry name" value="P-loop containing nucleoside triphosphate hydrolases"/>
    <property type="match status" value="1"/>
</dbReference>
<name>A0A151J5G1_9HYME</name>
<gene>
    <name evidence="1" type="ORF">ALC57_09347</name>
</gene>
<reference evidence="1 2" key="1">
    <citation type="submission" date="2015-09" db="EMBL/GenBank/DDBJ databases">
        <title>Trachymyrmex cornetzi WGS genome.</title>
        <authorList>
            <person name="Nygaard S."/>
            <person name="Hu H."/>
            <person name="Boomsma J."/>
            <person name="Zhang G."/>
        </authorList>
    </citation>
    <scope>NUCLEOTIDE SEQUENCE [LARGE SCALE GENOMIC DNA]</scope>
    <source>
        <strain evidence="1">Tcor2-1</strain>
        <tissue evidence="1">Whole body</tissue>
    </source>
</reference>
<sequence length="120" mass="13620">MKFVRQPLTIRITNCYAKSRMMEGCAEKRKHGEMLPSTIRAIICGPSNCGKTNFLVNLLKSSAYVSRTCTSTRNRCSSQSIDISKIYLRLSTKSATLRSTTVTSFRRARRVQILFLSLMM</sequence>
<evidence type="ECO:0000313" key="1">
    <source>
        <dbReference type="EMBL" id="KYN18351.1"/>
    </source>
</evidence>
<organism evidence="1 2">
    <name type="scientific">Trachymyrmex cornetzi</name>
    <dbReference type="NCBI Taxonomy" id="471704"/>
    <lineage>
        <taxon>Eukaryota</taxon>
        <taxon>Metazoa</taxon>
        <taxon>Ecdysozoa</taxon>
        <taxon>Arthropoda</taxon>
        <taxon>Hexapoda</taxon>
        <taxon>Insecta</taxon>
        <taxon>Pterygota</taxon>
        <taxon>Neoptera</taxon>
        <taxon>Endopterygota</taxon>
        <taxon>Hymenoptera</taxon>
        <taxon>Apocrita</taxon>
        <taxon>Aculeata</taxon>
        <taxon>Formicoidea</taxon>
        <taxon>Formicidae</taxon>
        <taxon>Myrmicinae</taxon>
        <taxon>Trachymyrmex</taxon>
    </lineage>
</organism>
<proteinExistence type="predicted"/>
<dbReference type="Proteomes" id="UP000078492">
    <property type="component" value="Unassembled WGS sequence"/>
</dbReference>
<dbReference type="AlphaFoldDB" id="A0A151J5G1"/>
<dbReference type="EMBL" id="KQ979983">
    <property type="protein sequence ID" value="KYN18351.1"/>
    <property type="molecule type" value="Genomic_DNA"/>
</dbReference>